<sequence length="578" mass="66739">MHKISILILFLFIFSTTKLGDQNSISGSRSIASFEQRSCKSSISKIILNYKSKSLVEKLSSSVIKPGVEKLSKFSLRSRLKFLNHLNAKRGKSKFLSEMYANTINQMITKGLLSEEDFSKELFKNNSGAYLLDFSYGEVRVTPKIWEGLPTQDETIDIILQRTTPGVSEALKLREVLENTELNPLELKEFEKHFVRYPKDKDEWKLLSEYLSFTGSMREKQQLKALGELPKLFYESDKGKHLNNFRSLRKNIDKYESKQVKKQLKKAKKNGMSDLEAKAFAKQEARRMTEVYSNLKYACRSTKHTEESKQSAKLTSKFFMGMGVSATAASYGYSNWDKDKTEFEWYGKLAHDLSWKIFFQFGFNAIMTDQSATFLKKNLAIHAFYTPADAIEASMYELEFGEKDSFIKEEFEKMIELRKSNDPKFVEEYNKAIAALNHKYFPERFRSLVKKMISGEIPTEKNEFDEILSLEEIATGELEDEVLRDKLMEAIALKLYQENAGQVQLGGQFLDRYVFVRSYDVLDVPKSLMVGLLIYKTICMGPANSVRNAMILSSVIYTLDQVISKFVYYKIRRKVINQ</sequence>
<gene>
    <name evidence="1" type="ORF">A9Q84_14180</name>
</gene>
<comment type="caution">
    <text evidence="1">The sequence shown here is derived from an EMBL/GenBank/DDBJ whole genome shotgun (WGS) entry which is preliminary data.</text>
</comment>
<evidence type="ECO:0000313" key="2">
    <source>
        <dbReference type="Proteomes" id="UP000196531"/>
    </source>
</evidence>
<dbReference type="EMBL" id="MAAO01000007">
    <property type="protein sequence ID" value="OUR95647.1"/>
    <property type="molecule type" value="Genomic_DNA"/>
</dbReference>
<dbReference type="AlphaFoldDB" id="A0A1Y5F4R3"/>
<evidence type="ECO:0000313" key="1">
    <source>
        <dbReference type="EMBL" id="OUR95647.1"/>
    </source>
</evidence>
<reference evidence="2" key="1">
    <citation type="journal article" date="2017" name="Proc. Natl. Acad. Sci. U.S.A.">
        <title>Simulation of Deepwater Horizon oil plume reveals substrate specialization within a complex community of hydrocarbon-degraders.</title>
        <authorList>
            <person name="Hu P."/>
            <person name="Dubinsky E.A."/>
            <person name="Probst A.J."/>
            <person name="Wang J."/>
            <person name="Sieber C.M.K."/>
            <person name="Tom L.M."/>
            <person name="Gardinali P."/>
            <person name="Banfield J.F."/>
            <person name="Atlas R.M."/>
            <person name="Andersen G.L."/>
        </authorList>
    </citation>
    <scope>NUCLEOTIDE SEQUENCE [LARGE SCALE GENOMIC DNA]</scope>
</reference>
<organism evidence="1 2">
    <name type="scientific">Halobacteriovorax marinus</name>
    <dbReference type="NCBI Taxonomy" id="97084"/>
    <lineage>
        <taxon>Bacteria</taxon>
        <taxon>Pseudomonadati</taxon>
        <taxon>Bdellovibrionota</taxon>
        <taxon>Bacteriovoracia</taxon>
        <taxon>Bacteriovoracales</taxon>
        <taxon>Halobacteriovoraceae</taxon>
        <taxon>Halobacteriovorax</taxon>
    </lineage>
</organism>
<accession>A0A1Y5F4R3</accession>
<name>A0A1Y5F4R3_9BACT</name>
<proteinExistence type="predicted"/>
<dbReference type="Proteomes" id="UP000196531">
    <property type="component" value="Unassembled WGS sequence"/>
</dbReference>
<protein>
    <submittedName>
        <fullName evidence="1">Uncharacterized protein</fullName>
    </submittedName>
</protein>